<reference evidence="7" key="1">
    <citation type="journal article" date="2019" name="Int. J. Syst. Evol. Microbiol.">
        <title>The Global Catalogue of Microorganisms (GCM) 10K type strain sequencing project: providing services to taxonomists for standard genome sequencing and annotation.</title>
        <authorList>
            <consortium name="The Broad Institute Genomics Platform"/>
            <consortium name="The Broad Institute Genome Sequencing Center for Infectious Disease"/>
            <person name="Wu L."/>
            <person name="Ma J."/>
        </authorList>
    </citation>
    <scope>NUCLEOTIDE SEQUENCE [LARGE SCALE GENOMIC DNA]</scope>
    <source>
        <strain evidence="7">KACC 13778</strain>
    </source>
</reference>
<dbReference type="InterPro" id="IPR023346">
    <property type="entry name" value="Lysozyme-like_dom_sf"/>
</dbReference>
<feature type="domain" description="G5" evidence="5">
    <location>
        <begin position="218"/>
        <end position="299"/>
    </location>
</feature>
<dbReference type="InterPro" id="IPR010618">
    <property type="entry name" value="RPF"/>
</dbReference>
<sequence>MPSNDQGHEQNKLARALSRASRSRTLVIALAAVVVLAVAGSTWGYSKLSKTVTLSLDGKSQEVTAFGGTVGDVLDAQGIEVSSRDVVAPSLDEQVADGTKITVQFARPFELVVDGESETYWVTATTVSDALANVGGTYANAELSASRGGSIDRGGMTLSVVTPKTLTVKLGGHKATKRTITALTVEDALEDLGVELGKHDEVRPAPTATLEDGDKLVFTNVRVVTKKVDREVMDFDTVEQEDGSMFEGESSVVRSGETGLRNVTYRIVYRNGEIAVKKVVKQTVLDAPVDEIVKVGTKEPVANFAGGNTVWDALAQCESGGNWAINTGNGYYGGLQFSLGTWQAYGGTGLPSNASRETQIAIATKLRDASGGYGAWPGCAAALGLPR</sequence>
<dbReference type="CDD" id="cd13925">
    <property type="entry name" value="RPF"/>
    <property type="match status" value="1"/>
</dbReference>
<dbReference type="PROSITE" id="PS51109">
    <property type="entry name" value="G5"/>
    <property type="match status" value="1"/>
</dbReference>
<gene>
    <name evidence="6" type="ORF">ACFPKY_13890</name>
</gene>
<evidence type="ECO:0000256" key="3">
    <source>
        <dbReference type="ARBA" id="ARBA00022801"/>
    </source>
</evidence>
<evidence type="ECO:0000313" key="7">
    <source>
        <dbReference type="Proteomes" id="UP001595956"/>
    </source>
</evidence>
<comment type="caution">
    <text evidence="6">The sequence shown here is derived from an EMBL/GenBank/DDBJ whole genome shotgun (WGS) entry which is preliminary data.</text>
</comment>
<evidence type="ECO:0000259" key="5">
    <source>
        <dbReference type="PROSITE" id="PS51109"/>
    </source>
</evidence>
<evidence type="ECO:0000256" key="1">
    <source>
        <dbReference type="ARBA" id="ARBA00010830"/>
    </source>
</evidence>
<comment type="similarity">
    <text evidence="1">Belongs to the transglycosylase family. Rpf subfamily.</text>
</comment>
<dbReference type="Gene3D" id="1.10.530.10">
    <property type="match status" value="1"/>
</dbReference>
<dbReference type="RefSeq" id="WP_345180040.1">
    <property type="nucleotide sequence ID" value="NZ_BAABFQ010000007.1"/>
</dbReference>
<dbReference type="Proteomes" id="UP001595956">
    <property type="component" value="Unassembled WGS sequence"/>
</dbReference>
<protein>
    <submittedName>
        <fullName evidence="6">Ubiquitin-like domain-containing protein</fullName>
    </submittedName>
</protein>
<accession>A0ABW0N1G8</accession>
<name>A0ABW0N1G8_9ACTN</name>
<keyword evidence="4" id="KW-0472">Membrane</keyword>
<dbReference type="SMART" id="SM01208">
    <property type="entry name" value="G5"/>
    <property type="match status" value="1"/>
</dbReference>
<dbReference type="Pfam" id="PF06737">
    <property type="entry name" value="Transglycosylas"/>
    <property type="match status" value="1"/>
</dbReference>
<dbReference type="SUPFAM" id="SSF53955">
    <property type="entry name" value="Lysozyme-like"/>
    <property type="match status" value="1"/>
</dbReference>
<organism evidence="6 7">
    <name type="scientific">Nocardioides caricicola</name>
    <dbReference type="NCBI Taxonomy" id="634770"/>
    <lineage>
        <taxon>Bacteria</taxon>
        <taxon>Bacillati</taxon>
        <taxon>Actinomycetota</taxon>
        <taxon>Actinomycetes</taxon>
        <taxon>Propionibacteriales</taxon>
        <taxon>Nocardioidaceae</taxon>
        <taxon>Nocardioides</taxon>
    </lineage>
</organism>
<keyword evidence="7" id="KW-1185">Reference proteome</keyword>
<feature type="transmembrane region" description="Helical" evidence="4">
    <location>
        <begin position="25"/>
        <end position="45"/>
    </location>
</feature>
<keyword evidence="2" id="KW-0732">Signal</keyword>
<dbReference type="InterPro" id="IPR007137">
    <property type="entry name" value="DUF348"/>
</dbReference>
<dbReference type="Pfam" id="PF07501">
    <property type="entry name" value="G5"/>
    <property type="match status" value="1"/>
</dbReference>
<keyword evidence="4" id="KW-1133">Transmembrane helix</keyword>
<keyword evidence="4" id="KW-0812">Transmembrane</keyword>
<dbReference type="Pfam" id="PF03990">
    <property type="entry name" value="DUF348"/>
    <property type="match status" value="3"/>
</dbReference>
<evidence type="ECO:0000313" key="6">
    <source>
        <dbReference type="EMBL" id="MFC5494205.1"/>
    </source>
</evidence>
<proteinExistence type="inferred from homology"/>
<dbReference type="EMBL" id="JBHSMD010000004">
    <property type="protein sequence ID" value="MFC5494205.1"/>
    <property type="molecule type" value="Genomic_DNA"/>
</dbReference>
<evidence type="ECO:0000256" key="4">
    <source>
        <dbReference type="SAM" id="Phobius"/>
    </source>
</evidence>
<dbReference type="Gene3D" id="2.20.230.10">
    <property type="entry name" value="Resuscitation-promoting factor rpfb"/>
    <property type="match status" value="1"/>
</dbReference>
<dbReference type="InterPro" id="IPR011098">
    <property type="entry name" value="G5_dom"/>
</dbReference>
<keyword evidence="3" id="KW-0378">Hydrolase</keyword>
<evidence type="ECO:0000256" key="2">
    <source>
        <dbReference type="ARBA" id="ARBA00022729"/>
    </source>
</evidence>